<reference evidence="2" key="1">
    <citation type="journal article" date="2023" name="Mol. Ecol. Resour.">
        <title>Chromosome-level genome assembly of a triploid poplar Populus alba 'Berolinensis'.</title>
        <authorList>
            <person name="Chen S."/>
            <person name="Yu Y."/>
            <person name="Wang X."/>
            <person name="Wang S."/>
            <person name="Zhang T."/>
            <person name="Zhou Y."/>
            <person name="He R."/>
            <person name="Meng N."/>
            <person name="Wang Y."/>
            <person name="Liu W."/>
            <person name="Liu Z."/>
            <person name="Liu J."/>
            <person name="Guo Q."/>
            <person name="Huang H."/>
            <person name="Sederoff R.R."/>
            <person name="Wang G."/>
            <person name="Qu G."/>
            <person name="Chen S."/>
        </authorList>
    </citation>
    <scope>NUCLEOTIDE SEQUENCE</scope>
    <source>
        <strain evidence="2">SC-2020</strain>
    </source>
</reference>
<evidence type="ECO:0000313" key="2">
    <source>
        <dbReference type="EMBL" id="KAJ6952978.1"/>
    </source>
</evidence>
<evidence type="ECO:0000313" key="3">
    <source>
        <dbReference type="Proteomes" id="UP001164929"/>
    </source>
</evidence>
<accession>A0AAD6LAQ0</accession>
<proteinExistence type="predicted"/>
<name>A0AAD6LAQ0_9ROSI</name>
<keyword evidence="3" id="KW-1185">Reference proteome</keyword>
<protein>
    <submittedName>
        <fullName evidence="2">Uncharacterized protein</fullName>
    </submittedName>
</protein>
<organism evidence="2 3">
    <name type="scientific">Populus alba x Populus x berolinensis</name>
    <dbReference type="NCBI Taxonomy" id="444605"/>
    <lineage>
        <taxon>Eukaryota</taxon>
        <taxon>Viridiplantae</taxon>
        <taxon>Streptophyta</taxon>
        <taxon>Embryophyta</taxon>
        <taxon>Tracheophyta</taxon>
        <taxon>Spermatophyta</taxon>
        <taxon>Magnoliopsida</taxon>
        <taxon>eudicotyledons</taxon>
        <taxon>Gunneridae</taxon>
        <taxon>Pentapetalae</taxon>
        <taxon>rosids</taxon>
        <taxon>fabids</taxon>
        <taxon>Malpighiales</taxon>
        <taxon>Salicaceae</taxon>
        <taxon>Saliceae</taxon>
        <taxon>Populus</taxon>
    </lineage>
</organism>
<dbReference type="Proteomes" id="UP001164929">
    <property type="component" value="Chromosome 19"/>
</dbReference>
<evidence type="ECO:0000313" key="1">
    <source>
        <dbReference type="EMBL" id="KAJ6952815.1"/>
    </source>
</evidence>
<comment type="caution">
    <text evidence="2">The sequence shown here is derived from an EMBL/GenBank/DDBJ whole genome shotgun (WGS) entry which is preliminary data.</text>
</comment>
<dbReference type="EMBL" id="JAQIZT010000019">
    <property type="protein sequence ID" value="KAJ6952978.1"/>
    <property type="molecule type" value="Genomic_DNA"/>
</dbReference>
<gene>
    <name evidence="1" type="ORF">NC653_041832</name>
    <name evidence="2" type="ORF">NC653_041956</name>
</gene>
<sequence length="70" mass="7893">MKQPIKGSVLKAILLPNLKQIISINTIFLIQNINMSTIGLKKSPSNPSLLVPVIKSPFLILFYVQLERYL</sequence>
<dbReference type="EMBL" id="JAQIZT010000019">
    <property type="protein sequence ID" value="KAJ6952815.1"/>
    <property type="molecule type" value="Genomic_DNA"/>
</dbReference>
<dbReference type="AlphaFoldDB" id="A0AAD6LAQ0"/>